<keyword evidence="7" id="KW-0813">Transport</keyword>
<evidence type="ECO:0000256" key="5">
    <source>
        <dbReference type="ARBA" id="ARBA00023136"/>
    </source>
</evidence>
<accession>A0A914XN34</accession>
<evidence type="ECO:0000256" key="7">
    <source>
        <dbReference type="PIRNR" id="PIRNR028739"/>
    </source>
</evidence>
<dbReference type="GO" id="GO:0005886">
    <property type="term" value="C:plasma membrane"/>
    <property type="evidence" value="ECO:0007669"/>
    <property type="project" value="UniProtKB-UniRule"/>
</dbReference>
<dbReference type="GO" id="GO:0005542">
    <property type="term" value="F:folic acid binding"/>
    <property type="evidence" value="ECO:0007669"/>
    <property type="project" value="UniProtKB-KW"/>
</dbReference>
<name>A0A914XN34_9BILA</name>
<sequence>MKWRAIVAILCAYGFLKEFKPSEPYLYQFQNEDLNLTAEVLNDQVYPYWTYSYLIALIPVFLLTDLLLYKPVLLLESLCYVAVWLTLLFGRTIWSQQLGQLFYGWASATEIAYYSYIYAKVDKEKFQRVTSFTRAAVQGGKCFAYLLSQPILSFHWGTYWTLNYISLGSVSTIFFFALLLPRVEWKVVAHNDTVEHRESPPPHLHPIQLPQTYRQFVLFRTTKLWQDFKRIYSNAFICKWSLWWALATCGTLQIGNYIQTLWGTVQEGLNDADVYNGLTEAVTTALGTITILLMQLVHVRWEKWGEIVLTVISLIDCALLILLSQLHNMWIMYVAYICYRVFYQMMITIAQFNLARKLQTESYGLLFGFNTFIALGLQTLLTFAVDDERGFQLPIRKQFIVYGAYHGAIATIFFITGVVTRMRISRRASTAITPEIKY</sequence>
<dbReference type="Proteomes" id="UP000887566">
    <property type="component" value="Unplaced"/>
</dbReference>
<evidence type="ECO:0000256" key="3">
    <source>
        <dbReference type="ARBA" id="ARBA00022954"/>
    </source>
</evidence>
<dbReference type="PANTHER" id="PTHR10686">
    <property type="entry name" value="FOLATE TRANSPORTER"/>
    <property type="match status" value="1"/>
</dbReference>
<proteinExistence type="inferred from homology"/>
<evidence type="ECO:0000256" key="6">
    <source>
        <dbReference type="ARBA" id="ARBA00023180"/>
    </source>
</evidence>
<keyword evidence="3" id="KW-0290">Folate-binding</keyword>
<dbReference type="InterPro" id="IPR036259">
    <property type="entry name" value="MFS_trans_sf"/>
</dbReference>
<dbReference type="GO" id="GO:0090482">
    <property type="term" value="F:vitamin transmembrane transporter activity"/>
    <property type="evidence" value="ECO:0007669"/>
    <property type="project" value="InterPro"/>
</dbReference>
<dbReference type="AlphaFoldDB" id="A0A914XN34"/>
<evidence type="ECO:0000256" key="2">
    <source>
        <dbReference type="ARBA" id="ARBA00022692"/>
    </source>
</evidence>
<feature type="transmembrane region" description="Helical" evidence="8">
    <location>
        <begin position="240"/>
        <end position="258"/>
    </location>
</feature>
<keyword evidence="9" id="KW-1185">Reference proteome</keyword>
<feature type="transmembrane region" description="Helical" evidence="8">
    <location>
        <begin position="278"/>
        <end position="297"/>
    </location>
</feature>
<keyword evidence="4 8" id="KW-1133">Transmembrane helix</keyword>
<evidence type="ECO:0000256" key="4">
    <source>
        <dbReference type="ARBA" id="ARBA00022989"/>
    </source>
</evidence>
<keyword evidence="5 7" id="KW-0472">Membrane</keyword>
<keyword evidence="6" id="KW-0325">Glycoprotein</keyword>
<feature type="transmembrane region" description="Helical" evidence="8">
    <location>
        <begin position="160"/>
        <end position="180"/>
    </location>
</feature>
<dbReference type="PIRSF" id="PIRSF028739">
    <property type="entry name" value="Folate_carrier"/>
    <property type="match status" value="1"/>
</dbReference>
<dbReference type="PANTHER" id="PTHR10686:SF18">
    <property type="entry name" value="IP11787P-RELATED"/>
    <property type="match status" value="1"/>
</dbReference>
<evidence type="ECO:0000256" key="8">
    <source>
        <dbReference type="SAM" id="Phobius"/>
    </source>
</evidence>
<feature type="transmembrane region" description="Helical" evidence="8">
    <location>
        <begin position="362"/>
        <end position="384"/>
    </location>
</feature>
<dbReference type="NCBIfam" id="TIGR00806">
    <property type="entry name" value="rfc"/>
    <property type="match status" value="1"/>
</dbReference>
<comment type="similarity">
    <text evidence="1 7">Belongs to the reduced folate carrier (RFC) transporter (TC 2.A.48) family.</text>
</comment>
<dbReference type="FunFam" id="1.20.1250.20:FF:000298">
    <property type="entry name" value="Thiamine transporter"/>
    <property type="match status" value="1"/>
</dbReference>
<feature type="transmembrane region" description="Helical" evidence="8">
    <location>
        <begin position="399"/>
        <end position="419"/>
    </location>
</feature>
<dbReference type="InterPro" id="IPR002666">
    <property type="entry name" value="Folate_carrier"/>
</dbReference>
<dbReference type="WBParaSite" id="PSAMB.scaffold893size39148.g9521.t1">
    <property type="protein sequence ID" value="PSAMB.scaffold893size39148.g9521.t1"/>
    <property type="gene ID" value="PSAMB.scaffold893size39148.g9521"/>
</dbReference>
<dbReference type="Pfam" id="PF01770">
    <property type="entry name" value="Folate_carrier"/>
    <property type="match status" value="1"/>
</dbReference>
<keyword evidence="2 8" id="KW-0812">Transmembrane</keyword>
<organism evidence="9 10">
    <name type="scientific">Plectus sambesii</name>
    <dbReference type="NCBI Taxonomy" id="2011161"/>
    <lineage>
        <taxon>Eukaryota</taxon>
        <taxon>Metazoa</taxon>
        <taxon>Ecdysozoa</taxon>
        <taxon>Nematoda</taxon>
        <taxon>Chromadorea</taxon>
        <taxon>Plectida</taxon>
        <taxon>Plectina</taxon>
        <taxon>Plectoidea</taxon>
        <taxon>Plectidae</taxon>
        <taxon>Plectus</taxon>
    </lineage>
</organism>
<evidence type="ECO:0000256" key="1">
    <source>
        <dbReference type="ARBA" id="ARBA00005773"/>
    </source>
</evidence>
<dbReference type="SUPFAM" id="SSF103473">
    <property type="entry name" value="MFS general substrate transporter"/>
    <property type="match status" value="1"/>
</dbReference>
<evidence type="ECO:0000313" key="10">
    <source>
        <dbReference type="WBParaSite" id="PSAMB.scaffold893size39148.g9521.t1"/>
    </source>
</evidence>
<feature type="transmembrane region" description="Helical" evidence="8">
    <location>
        <begin position="304"/>
        <end position="324"/>
    </location>
</feature>
<protein>
    <submittedName>
        <fullName evidence="10">Uncharacterized protein</fullName>
    </submittedName>
</protein>
<comment type="subcellular location">
    <subcellularLocation>
        <location evidence="7">Membrane</location>
        <topology evidence="7">Multi-pass membrane protein</topology>
    </subcellularLocation>
</comment>
<evidence type="ECO:0000313" key="9">
    <source>
        <dbReference type="Proteomes" id="UP000887566"/>
    </source>
</evidence>
<feature type="transmembrane region" description="Helical" evidence="8">
    <location>
        <begin position="73"/>
        <end position="94"/>
    </location>
</feature>
<dbReference type="Gene3D" id="1.20.1250.20">
    <property type="entry name" value="MFS general substrate transporter like domains"/>
    <property type="match status" value="1"/>
</dbReference>
<reference evidence="10" key="1">
    <citation type="submission" date="2022-11" db="UniProtKB">
        <authorList>
            <consortium name="WormBaseParasite"/>
        </authorList>
    </citation>
    <scope>IDENTIFICATION</scope>
</reference>
<feature type="transmembrane region" description="Helical" evidence="8">
    <location>
        <begin position="48"/>
        <end position="68"/>
    </location>
</feature>
<feature type="transmembrane region" description="Helical" evidence="8">
    <location>
        <begin position="100"/>
        <end position="119"/>
    </location>
</feature>
<feature type="transmembrane region" description="Helical" evidence="8">
    <location>
        <begin position="330"/>
        <end position="350"/>
    </location>
</feature>